<evidence type="ECO:0000313" key="2">
    <source>
        <dbReference type="Proteomes" id="UP000013941"/>
    </source>
</evidence>
<sequence length="47" mass="5845">MANNKKKKRLFCNTLFKTTRKKNDNFFRFVFDFPKIYKKISLINFFC</sequence>
<dbReference type="AlphaFoldDB" id="R4RLH1"/>
<dbReference type="EMBL" id="CP002548">
    <property type="protein sequence ID" value="AGL90185.1"/>
    <property type="molecule type" value="Genomic_DNA"/>
</dbReference>
<name>R4RLH1_PHYAS</name>
<dbReference type="HOGENOM" id="CLU_3173722_0_0_14"/>
<keyword evidence="2" id="KW-1185">Reference proteome</keyword>
<protein>
    <submittedName>
        <fullName evidence="1">Uncharacterized protein</fullName>
    </submittedName>
</protein>
<gene>
    <name evidence="1" type="ORF">SLY_0263</name>
</gene>
<proteinExistence type="predicted"/>
<evidence type="ECO:0000313" key="1">
    <source>
        <dbReference type="EMBL" id="AGL90185.1"/>
    </source>
</evidence>
<accession>R4RLH1</accession>
<organism evidence="1 2">
    <name type="scientific">Strawberry lethal yellows phytoplasma (CPA) str. NZSb11</name>
    <dbReference type="NCBI Taxonomy" id="980422"/>
    <lineage>
        <taxon>Bacteria</taxon>
        <taxon>Bacillati</taxon>
        <taxon>Mycoplasmatota</taxon>
        <taxon>Mollicutes</taxon>
        <taxon>Acholeplasmatales</taxon>
        <taxon>Acholeplasmataceae</taxon>
        <taxon>Candidatus Phytoplasma</taxon>
        <taxon>16SrXII (Stolbur group)</taxon>
    </lineage>
</organism>
<dbReference type="KEGG" id="nzs:SLY_0263"/>
<dbReference type="Proteomes" id="UP000013941">
    <property type="component" value="Chromosome"/>
</dbReference>
<reference evidence="1 2" key="1">
    <citation type="journal article" date="2013" name="BMC Genomics">
        <title>Comparison of the complete genome sequence of two closely related isolates of 'Candidatus Phytoplasma australiense' reveals genome plasticity.</title>
        <authorList>
            <person name="Andersen M.T."/>
            <person name="Liefting L.W."/>
            <person name="Havukkala I."/>
            <person name="Beever R.E."/>
        </authorList>
    </citation>
    <scope>NUCLEOTIDE SEQUENCE [LARGE SCALE GENOMIC DNA]</scope>
    <source>
        <strain evidence="1 2">NZSb11</strain>
    </source>
</reference>